<evidence type="ECO:0000256" key="7">
    <source>
        <dbReference type="ARBA" id="ARBA00022801"/>
    </source>
</evidence>
<dbReference type="InterPro" id="IPR045055">
    <property type="entry name" value="DNA2/NAM7-like"/>
</dbReference>
<evidence type="ECO:0000256" key="4">
    <source>
        <dbReference type="ARBA" id="ARBA00022737"/>
    </source>
</evidence>
<dbReference type="GO" id="GO:0031380">
    <property type="term" value="C:nuclear RNA-directed RNA polymerase complex"/>
    <property type="evidence" value="ECO:0007669"/>
    <property type="project" value="TreeGrafter"/>
</dbReference>
<evidence type="ECO:0000256" key="10">
    <source>
        <dbReference type="ARBA" id="ARBA00022840"/>
    </source>
</evidence>
<evidence type="ECO:0000259" key="12">
    <source>
        <dbReference type="SMART" id="SM00438"/>
    </source>
</evidence>
<keyword evidence="7" id="KW-0378">Hydrolase</keyword>
<dbReference type="AlphaFoldDB" id="A0A7R8WZD8"/>
<evidence type="ECO:0000256" key="11">
    <source>
        <dbReference type="ARBA" id="ARBA00022859"/>
    </source>
</evidence>
<dbReference type="GO" id="GO:0002376">
    <property type="term" value="P:immune system process"/>
    <property type="evidence" value="ECO:0007669"/>
    <property type="project" value="UniProtKB-KW"/>
</dbReference>
<dbReference type="InterPro" id="IPR046439">
    <property type="entry name" value="ZF_RZ_dom"/>
</dbReference>
<dbReference type="Gene3D" id="3.40.50.300">
    <property type="entry name" value="P-loop containing nucleotide triphosphate hydrolases"/>
    <property type="match status" value="1"/>
</dbReference>
<sequence>MFQQLRPNPTVYQLARKYHLDVSMFERAVNNGIQLKRLRIQHRMHPSISSLVTPHIYPDLIDHDSVWSYPPISGMTGNLFFLTHAYAEAEVSSSHLFPMESDLRSRKNYFEAEFILALCQRLLRQGCYSPHDITILATYSGQHFVFQELLQEAQYEDCKEVPCSVVDSYQGEENKIILLSLVRSNEAAKIGFLKIKNRVCVALSRAKWGLYMVGNMDSLRNGSTIWKKIEKVLKKQKAIGPELELQCPVHKQHIMKASHPSHFPVGGGCNMPCGEKMPCGHPCLIPCHSFDREHVILQCMVTTLKKMACGHSKEMACHLDPAGEKCKTRCPTRLKCGHKCGRKCHVSDDPYHIERFCEKACKRLCKDGHKCTEKCGIICPPCMEIIDRVLPCGHSEKLRCYMDVDDYVCMQKCSRTLPCGHPCRLKCSEACGECRYFVEKIILDCGHKIHAECSSLPSEGACTESCKRKLPCGHTCKNLCGDVCTIDCQVLVPYRGDIQSACDHKPKVPCCNSEAKMDPEELMDFCDARCSMVLPGCKHACKGKCGKCLGGRLHQECSEPCGRPLLCGHALELCAWQCQKNCPRKLKCTKMCLEMCDREPCNQPCPKKIKKCKHPCIGICGEPCPPICRICNPEELAEIQICRNETDQDPRFVYLPDCGHCIEVEEMDQYMKMEMEEIEMKKCPRCGKVIWSSVRYGNIIRQLYQDIAAVKEKVFGDLWQYKDDFLKSFQDLVQLSESDHLQTEFQALQTSAKSKVEQIEKFRNVSDAPIMINQFELVLFENQKKVLRKLDAAVQGHGDAIQARLVRRAKTIADRALSRTRGWNDWELKALAGEVARLQLFGLYWKLQKETANHEATEHIRKAEAPLLSLETFTDAMNEAVRRELDAASRICGESDISNHERIMILQVEIGWDLRLRYELSLQAMHLGQGLWYKCPNGHIYANWERIEAMQESKCNECDKDRRLGNG</sequence>
<keyword evidence="2" id="KW-0963">Cytoplasm</keyword>
<keyword evidence="3" id="KW-0479">Metal-binding</keyword>
<dbReference type="GO" id="GO:0008270">
    <property type="term" value="F:zinc ion binding"/>
    <property type="evidence" value="ECO:0007669"/>
    <property type="project" value="UniProtKB-KW"/>
</dbReference>
<feature type="domain" description="NF-X1-type" evidence="12">
    <location>
        <begin position="612"/>
        <end position="630"/>
    </location>
</feature>
<accession>A0A7R8WZD8</accession>
<feature type="domain" description="NF-X1-type" evidence="12">
    <location>
        <begin position="309"/>
        <end position="332"/>
    </location>
</feature>
<dbReference type="SUPFAM" id="SSF52540">
    <property type="entry name" value="P-loop containing nucleoside triphosphate hydrolases"/>
    <property type="match status" value="1"/>
</dbReference>
<evidence type="ECO:0000256" key="2">
    <source>
        <dbReference type="ARBA" id="ARBA00022490"/>
    </source>
</evidence>
<evidence type="ECO:0000256" key="3">
    <source>
        <dbReference type="ARBA" id="ARBA00022723"/>
    </source>
</evidence>
<dbReference type="PANTHER" id="PTHR10887:SF341">
    <property type="entry name" value="NFX1-TYPE ZINC FINGER-CONTAINING PROTEIN 1"/>
    <property type="match status" value="1"/>
</dbReference>
<dbReference type="GO" id="GO:0005694">
    <property type="term" value="C:chromosome"/>
    <property type="evidence" value="ECO:0007669"/>
    <property type="project" value="UniProtKB-ARBA"/>
</dbReference>
<dbReference type="GO" id="GO:0004386">
    <property type="term" value="F:helicase activity"/>
    <property type="evidence" value="ECO:0007669"/>
    <property type="project" value="UniProtKB-KW"/>
</dbReference>
<dbReference type="OrthoDB" id="2423195at2759"/>
<protein>
    <recommendedName>
        <fullName evidence="12">NF-X1-type domain-containing protein</fullName>
    </recommendedName>
</protein>
<evidence type="ECO:0000256" key="1">
    <source>
        <dbReference type="ARBA" id="ARBA00004496"/>
    </source>
</evidence>
<dbReference type="GO" id="GO:0005524">
    <property type="term" value="F:ATP binding"/>
    <property type="evidence" value="ECO:0007669"/>
    <property type="project" value="UniProtKB-KW"/>
</dbReference>
<dbReference type="GO" id="GO:0031048">
    <property type="term" value="P:regulatory ncRNA-mediated heterochromatin formation"/>
    <property type="evidence" value="ECO:0007669"/>
    <property type="project" value="TreeGrafter"/>
</dbReference>
<proteinExistence type="predicted"/>
<name>A0A7R8WZD8_9CRUS</name>
<dbReference type="FunFam" id="3.40.50.300:FF:000326">
    <property type="entry name" value="P-loop containing nucleoside triphosphate hydrolase"/>
    <property type="match status" value="1"/>
</dbReference>
<keyword evidence="8" id="KW-0347">Helicase</keyword>
<dbReference type="EMBL" id="LR899587">
    <property type="protein sequence ID" value="CAD7240870.1"/>
    <property type="molecule type" value="Genomic_DNA"/>
</dbReference>
<dbReference type="Pfam" id="PF13087">
    <property type="entry name" value="AAA_12"/>
    <property type="match status" value="1"/>
</dbReference>
<evidence type="ECO:0000256" key="9">
    <source>
        <dbReference type="ARBA" id="ARBA00022833"/>
    </source>
</evidence>
<evidence type="ECO:0000256" key="8">
    <source>
        <dbReference type="ARBA" id="ARBA00022806"/>
    </source>
</evidence>
<dbReference type="InterPro" id="IPR027417">
    <property type="entry name" value="P-loop_NTPase"/>
</dbReference>
<keyword evidence="9" id="KW-0862">Zinc</keyword>
<dbReference type="InterPro" id="IPR041679">
    <property type="entry name" value="DNA2/NAM7-like_C"/>
</dbReference>
<dbReference type="InterPro" id="IPR047187">
    <property type="entry name" value="SF1_C_Upf1"/>
</dbReference>
<dbReference type="GO" id="GO:0016787">
    <property type="term" value="F:hydrolase activity"/>
    <property type="evidence" value="ECO:0007669"/>
    <property type="project" value="UniProtKB-KW"/>
</dbReference>
<dbReference type="GO" id="GO:0005737">
    <property type="term" value="C:cytoplasm"/>
    <property type="evidence" value="ECO:0007669"/>
    <property type="project" value="UniProtKB-SubCell"/>
</dbReference>
<reference evidence="13" key="1">
    <citation type="submission" date="2020-11" db="EMBL/GenBank/DDBJ databases">
        <authorList>
            <person name="Tran Van P."/>
        </authorList>
    </citation>
    <scope>NUCLEOTIDE SEQUENCE</scope>
</reference>
<gene>
    <name evidence="13" type="ORF">DSTB1V02_LOCUS875</name>
</gene>
<feature type="domain" description="NF-X1-type" evidence="12">
    <location>
        <begin position="336"/>
        <end position="363"/>
    </location>
</feature>
<organism evidence="13">
    <name type="scientific">Darwinula stevensoni</name>
    <dbReference type="NCBI Taxonomy" id="69355"/>
    <lineage>
        <taxon>Eukaryota</taxon>
        <taxon>Metazoa</taxon>
        <taxon>Ecdysozoa</taxon>
        <taxon>Arthropoda</taxon>
        <taxon>Crustacea</taxon>
        <taxon>Oligostraca</taxon>
        <taxon>Ostracoda</taxon>
        <taxon>Podocopa</taxon>
        <taxon>Podocopida</taxon>
        <taxon>Darwinulocopina</taxon>
        <taxon>Darwinuloidea</taxon>
        <taxon>Darwinulidae</taxon>
        <taxon>Darwinula</taxon>
    </lineage>
</organism>
<feature type="domain" description="NF-X1-type" evidence="12">
    <location>
        <begin position="279"/>
        <end position="301"/>
    </location>
</feature>
<keyword evidence="10" id="KW-0067">ATP-binding</keyword>
<keyword evidence="5" id="KW-0547">Nucleotide-binding</keyword>
<keyword evidence="11" id="KW-0391">Immunity</keyword>
<evidence type="ECO:0000256" key="6">
    <source>
        <dbReference type="ARBA" id="ARBA00022771"/>
    </source>
</evidence>
<comment type="subcellular location">
    <subcellularLocation>
        <location evidence="1">Cytoplasm</location>
    </subcellularLocation>
</comment>
<keyword evidence="6" id="KW-0863">Zinc-finger</keyword>
<feature type="domain" description="NF-X1-type" evidence="12">
    <location>
        <begin position="419"/>
        <end position="436"/>
    </location>
</feature>
<dbReference type="SMART" id="SM00438">
    <property type="entry name" value="ZnF_NFX"/>
    <property type="match status" value="7"/>
</dbReference>
<dbReference type="PANTHER" id="PTHR10887">
    <property type="entry name" value="DNA2/NAM7 HELICASE FAMILY"/>
    <property type="match status" value="1"/>
</dbReference>
<feature type="domain" description="NF-X1-type" evidence="12">
    <location>
        <begin position="365"/>
        <end position="384"/>
    </location>
</feature>
<feature type="domain" description="NF-X1-type" evidence="12">
    <location>
        <begin position="472"/>
        <end position="504"/>
    </location>
</feature>
<evidence type="ECO:0000256" key="5">
    <source>
        <dbReference type="ARBA" id="ARBA00022741"/>
    </source>
</evidence>
<keyword evidence="4" id="KW-0677">Repeat</keyword>
<dbReference type="CDD" id="cd18808">
    <property type="entry name" value="SF1_C_Upf1"/>
    <property type="match status" value="1"/>
</dbReference>
<evidence type="ECO:0000313" key="14">
    <source>
        <dbReference type="Proteomes" id="UP000677054"/>
    </source>
</evidence>
<keyword evidence="14" id="KW-1185">Reference proteome</keyword>
<dbReference type="EMBL" id="CAJPEV010000070">
    <property type="protein sequence ID" value="CAG0880044.1"/>
    <property type="molecule type" value="Genomic_DNA"/>
</dbReference>
<dbReference type="InterPro" id="IPR000967">
    <property type="entry name" value="Znf_NFX1"/>
</dbReference>
<dbReference type="Pfam" id="PF20173">
    <property type="entry name" value="ZnF_RZ-type"/>
    <property type="match status" value="1"/>
</dbReference>
<dbReference type="Proteomes" id="UP000677054">
    <property type="component" value="Unassembled WGS sequence"/>
</dbReference>
<evidence type="ECO:0000313" key="13">
    <source>
        <dbReference type="EMBL" id="CAD7240870.1"/>
    </source>
</evidence>